<reference evidence="2 3" key="1">
    <citation type="submission" date="2014-04" db="EMBL/GenBank/DDBJ databases">
        <authorList>
            <consortium name="DOE Joint Genome Institute"/>
            <person name="Kuo A."/>
            <person name="Ruytinx J."/>
            <person name="Rineau F."/>
            <person name="Colpaert J."/>
            <person name="Kohler A."/>
            <person name="Nagy L.G."/>
            <person name="Floudas D."/>
            <person name="Copeland A."/>
            <person name="Barry K.W."/>
            <person name="Cichocki N."/>
            <person name="Veneault-Fourrey C."/>
            <person name="LaButti K."/>
            <person name="Lindquist E.A."/>
            <person name="Lipzen A."/>
            <person name="Lundell T."/>
            <person name="Morin E."/>
            <person name="Murat C."/>
            <person name="Sun H."/>
            <person name="Tunlid A."/>
            <person name="Henrissat B."/>
            <person name="Grigoriev I.V."/>
            <person name="Hibbett D.S."/>
            <person name="Martin F."/>
            <person name="Nordberg H.P."/>
            <person name="Cantor M.N."/>
            <person name="Hua S.X."/>
        </authorList>
    </citation>
    <scope>NUCLEOTIDE SEQUENCE [LARGE SCALE GENOMIC DNA]</scope>
    <source>
        <strain evidence="2 3">UH-Slu-Lm8-n1</strain>
    </source>
</reference>
<proteinExistence type="predicted"/>
<keyword evidence="3" id="KW-1185">Reference proteome</keyword>
<keyword evidence="1" id="KW-0812">Transmembrane</keyword>
<reference evidence="3" key="2">
    <citation type="submission" date="2015-01" db="EMBL/GenBank/DDBJ databases">
        <title>Evolutionary Origins and Diversification of the Mycorrhizal Mutualists.</title>
        <authorList>
            <consortium name="DOE Joint Genome Institute"/>
            <consortium name="Mycorrhizal Genomics Consortium"/>
            <person name="Kohler A."/>
            <person name="Kuo A."/>
            <person name="Nagy L.G."/>
            <person name="Floudas D."/>
            <person name="Copeland A."/>
            <person name="Barry K.W."/>
            <person name="Cichocki N."/>
            <person name="Veneault-Fourrey C."/>
            <person name="LaButti K."/>
            <person name="Lindquist E.A."/>
            <person name="Lipzen A."/>
            <person name="Lundell T."/>
            <person name="Morin E."/>
            <person name="Murat C."/>
            <person name="Riley R."/>
            <person name="Ohm R."/>
            <person name="Sun H."/>
            <person name="Tunlid A."/>
            <person name="Henrissat B."/>
            <person name="Grigoriev I.V."/>
            <person name="Hibbett D.S."/>
            <person name="Martin F."/>
        </authorList>
    </citation>
    <scope>NUCLEOTIDE SEQUENCE [LARGE SCALE GENOMIC DNA]</scope>
    <source>
        <strain evidence="3">UH-Slu-Lm8-n1</strain>
    </source>
</reference>
<dbReference type="OrthoDB" id="10650159at2759"/>
<dbReference type="EMBL" id="KN835373">
    <property type="protein sequence ID" value="KIK38806.1"/>
    <property type="molecule type" value="Genomic_DNA"/>
</dbReference>
<dbReference type="AlphaFoldDB" id="A0A0D0AAH2"/>
<keyword evidence="1" id="KW-0472">Membrane</keyword>
<dbReference type="HOGENOM" id="CLU_1338309_0_0_1"/>
<organism evidence="2 3">
    <name type="scientific">Suillus luteus UH-Slu-Lm8-n1</name>
    <dbReference type="NCBI Taxonomy" id="930992"/>
    <lineage>
        <taxon>Eukaryota</taxon>
        <taxon>Fungi</taxon>
        <taxon>Dikarya</taxon>
        <taxon>Basidiomycota</taxon>
        <taxon>Agaricomycotina</taxon>
        <taxon>Agaricomycetes</taxon>
        <taxon>Agaricomycetidae</taxon>
        <taxon>Boletales</taxon>
        <taxon>Suillineae</taxon>
        <taxon>Suillaceae</taxon>
        <taxon>Suillus</taxon>
    </lineage>
</organism>
<gene>
    <name evidence="2" type="ORF">CY34DRAFT_371085</name>
</gene>
<dbReference type="Proteomes" id="UP000054485">
    <property type="component" value="Unassembled WGS sequence"/>
</dbReference>
<evidence type="ECO:0000313" key="3">
    <source>
        <dbReference type="Proteomes" id="UP000054485"/>
    </source>
</evidence>
<name>A0A0D0AAH2_9AGAM</name>
<evidence type="ECO:0000313" key="2">
    <source>
        <dbReference type="EMBL" id="KIK38806.1"/>
    </source>
</evidence>
<accession>A0A0D0AAH2</accession>
<protein>
    <submittedName>
        <fullName evidence="2">Uncharacterized protein</fullName>
    </submittedName>
</protein>
<feature type="transmembrane region" description="Helical" evidence="1">
    <location>
        <begin position="12"/>
        <end position="35"/>
    </location>
</feature>
<keyword evidence="1" id="KW-1133">Transmembrane helix</keyword>
<feature type="transmembrane region" description="Helical" evidence="1">
    <location>
        <begin position="90"/>
        <end position="112"/>
    </location>
</feature>
<dbReference type="InParanoid" id="A0A0D0AAH2"/>
<sequence length="205" mass="22904">MTSLAGIMLDTAAILSLVLEGLLYGFPVLACLIRIQCHPLKSQKHIAVVNIHPEHGLVEHRDTPHPATHGVVVQVRLHSEVVCPDLSRGVWGLVIGSLLSLPPCDFILIMILTLNRVSRLLHKFLLILCLSHLLQRATWFHRHTCRCSCRCSGRWCCRRFRRRVHAASCRVLHAPGAFSFSSASSVSFHLHFADFDTSFSVDGCN</sequence>
<evidence type="ECO:0000256" key="1">
    <source>
        <dbReference type="SAM" id="Phobius"/>
    </source>
</evidence>